<dbReference type="InterPro" id="IPR010261">
    <property type="entry name" value="Tir_chaperone"/>
</dbReference>
<gene>
    <name evidence="1" type="ORF">APB76_22330</name>
</gene>
<sequence>MLNQIMKSLANTLEVRAFAPNENGIYEIEVDQFNVEVKQHSSWILWETELPFHFDKDLDYQSEQMLKRCMQLSLKTVRDGRDTLTLNKDQRLVLQGKAPFDQVSSVIFPSLLSQHVNMCEFYSEILEHERVNRAINHTVWLP</sequence>
<name>A0A177XU21_9VIBR</name>
<dbReference type="Gene3D" id="3.30.1460.10">
    <property type="match status" value="1"/>
</dbReference>
<dbReference type="SUPFAM" id="SSF69635">
    <property type="entry name" value="Type III secretory system chaperone-like"/>
    <property type="match status" value="1"/>
</dbReference>
<accession>A0A177XU21</accession>
<dbReference type="NCBIfam" id="TIGR02513">
    <property type="entry name" value="type_III_yscB"/>
    <property type="match status" value="1"/>
</dbReference>
<proteinExistence type="predicted"/>
<dbReference type="GO" id="GO:0030254">
    <property type="term" value="P:protein secretion by the type III secretion system"/>
    <property type="evidence" value="ECO:0007669"/>
    <property type="project" value="InterPro"/>
</dbReference>
<dbReference type="AlphaFoldDB" id="A0A177XU21"/>
<dbReference type="RefSeq" id="WP_054962594.1">
    <property type="nucleotide sequence ID" value="NZ_LLEI02000091.1"/>
</dbReference>
<dbReference type="Proteomes" id="UP000078406">
    <property type="component" value="Unassembled WGS sequence"/>
</dbReference>
<dbReference type="InterPro" id="IPR013353">
    <property type="entry name" value="T3SS_YscB"/>
</dbReference>
<comment type="caution">
    <text evidence="1">The sequence shown here is derived from an EMBL/GenBank/DDBJ whole genome shotgun (WGS) entry which is preliminary data.</text>
</comment>
<evidence type="ECO:0000313" key="2">
    <source>
        <dbReference type="Proteomes" id="UP000078406"/>
    </source>
</evidence>
<dbReference type="Pfam" id="PF05932">
    <property type="entry name" value="CesT"/>
    <property type="match status" value="1"/>
</dbReference>
<organism evidence="1 2">
    <name type="scientific">Vibrio bivalvicida</name>
    <dbReference type="NCBI Taxonomy" id="1276888"/>
    <lineage>
        <taxon>Bacteria</taxon>
        <taxon>Pseudomonadati</taxon>
        <taxon>Pseudomonadota</taxon>
        <taxon>Gammaproteobacteria</taxon>
        <taxon>Vibrionales</taxon>
        <taxon>Vibrionaceae</taxon>
        <taxon>Vibrio</taxon>
        <taxon>Vibrio oreintalis group</taxon>
    </lineage>
</organism>
<reference evidence="1 2" key="1">
    <citation type="journal article" date="2016" name="Syst. Appl. Microbiol.">
        <title>Vibrio bivalvicida sp. nov., a novel larval pathogen for bivalve molluscs reared in a hatchery.</title>
        <authorList>
            <person name="Dubert J."/>
            <person name="Romalde J.L."/>
            <person name="Prado S."/>
            <person name="Barja J.L."/>
        </authorList>
    </citation>
    <scope>NUCLEOTIDE SEQUENCE [LARGE SCALE GENOMIC DNA]</scope>
    <source>
        <strain evidence="1 2">605</strain>
    </source>
</reference>
<dbReference type="EMBL" id="LLEI02000091">
    <property type="protein sequence ID" value="OAJ92098.1"/>
    <property type="molecule type" value="Genomic_DNA"/>
</dbReference>
<evidence type="ECO:0000313" key="1">
    <source>
        <dbReference type="EMBL" id="OAJ92098.1"/>
    </source>
</evidence>
<protein>
    <submittedName>
        <fullName evidence="1">Type III export apparatus protein NosA</fullName>
    </submittedName>
</protein>